<name>U4L5Y9_PYROM</name>
<gene>
    <name evidence="2" type="ORF">PCON_12210</name>
</gene>
<sequence>MTSRDTTIPKITLSAQPVIKNEPETSSPVADVSKPTPPQQTLKTDRLPPSRSLPPPARPAAATEVEAAANQRLSIPPAVREKRVTGKPTPTPPFLSHKIYLLLKVQEVDSKRMSRFDHGLVPRWTVNSFDALWLTVCQLYPLFSVSIEKPRLRVVDHKPDTVTFKSFAWFTEEEWDEVINGEAFNTVFVLLCKKRQPKSAGVMVAFSTR</sequence>
<dbReference type="OrthoDB" id="10384944at2759"/>
<proteinExistence type="predicted"/>
<reference evidence="2 3" key="1">
    <citation type="journal article" date="2013" name="PLoS Genet.">
        <title>The genome and development-dependent transcriptomes of Pyronema confluens: a window into fungal evolution.</title>
        <authorList>
            <person name="Traeger S."/>
            <person name="Altegoer F."/>
            <person name="Freitag M."/>
            <person name="Gabaldon T."/>
            <person name="Kempken F."/>
            <person name="Kumar A."/>
            <person name="Marcet-Houben M."/>
            <person name="Poggeler S."/>
            <person name="Stajich J.E."/>
            <person name="Nowrousian M."/>
        </authorList>
    </citation>
    <scope>NUCLEOTIDE SEQUENCE [LARGE SCALE GENOMIC DNA]</scope>
    <source>
        <strain evidence="3">CBS 100304</strain>
        <tissue evidence="2">Vegetative mycelium</tissue>
    </source>
</reference>
<keyword evidence="3" id="KW-1185">Reference proteome</keyword>
<evidence type="ECO:0000256" key="1">
    <source>
        <dbReference type="SAM" id="MobiDB-lite"/>
    </source>
</evidence>
<organism evidence="2 3">
    <name type="scientific">Pyronema omphalodes (strain CBS 100304)</name>
    <name type="common">Pyronema confluens</name>
    <dbReference type="NCBI Taxonomy" id="1076935"/>
    <lineage>
        <taxon>Eukaryota</taxon>
        <taxon>Fungi</taxon>
        <taxon>Dikarya</taxon>
        <taxon>Ascomycota</taxon>
        <taxon>Pezizomycotina</taxon>
        <taxon>Pezizomycetes</taxon>
        <taxon>Pezizales</taxon>
        <taxon>Pyronemataceae</taxon>
        <taxon>Pyronema</taxon>
    </lineage>
</organism>
<dbReference type="AlphaFoldDB" id="U4L5Y9"/>
<protein>
    <submittedName>
        <fullName evidence="2">Uncharacterized protein</fullName>
    </submittedName>
</protein>
<evidence type="ECO:0000313" key="2">
    <source>
        <dbReference type="EMBL" id="CCX12616.1"/>
    </source>
</evidence>
<accession>U4L5Y9</accession>
<feature type="compositionally biased region" description="Low complexity" evidence="1">
    <location>
        <begin position="59"/>
        <end position="69"/>
    </location>
</feature>
<evidence type="ECO:0000313" key="3">
    <source>
        <dbReference type="Proteomes" id="UP000018144"/>
    </source>
</evidence>
<dbReference type="EMBL" id="HF935720">
    <property type="protein sequence ID" value="CCX12616.1"/>
    <property type="molecule type" value="Genomic_DNA"/>
</dbReference>
<dbReference type="Proteomes" id="UP000018144">
    <property type="component" value="Unassembled WGS sequence"/>
</dbReference>
<feature type="region of interest" description="Disordered" evidence="1">
    <location>
        <begin position="1"/>
        <end position="90"/>
    </location>
</feature>